<name>A0AA38UDJ7_9AGAR</name>
<evidence type="ECO:0000256" key="1">
    <source>
        <dbReference type="ARBA" id="ARBA00001971"/>
    </source>
</evidence>
<dbReference type="InterPro" id="IPR050121">
    <property type="entry name" value="Cytochrome_P450_monoxygenase"/>
</dbReference>
<keyword evidence="16" id="KW-1185">Reference proteome</keyword>
<evidence type="ECO:0000256" key="14">
    <source>
        <dbReference type="SAM" id="SignalP"/>
    </source>
</evidence>
<evidence type="ECO:0000256" key="5">
    <source>
        <dbReference type="ARBA" id="ARBA00022617"/>
    </source>
</evidence>
<evidence type="ECO:0000256" key="13">
    <source>
        <dbReference type="PIRSR" id="PIRSR602403-1"/>
    </source>
</evidence>
<dbReference type="Pfam" id="PF00067">
    <property type="entry name" value="p450"/>
    <property type="match status" value="1"/>
</dbReference>
<evidence type="ECO:0000256" key="6">
    <source>
        <dbReference type="ARBA" id="ARBA00022692"/>
    </source>
</evidence>
<evidence type="ECO:0000256" key="2">
    <source>
        <dbReference type="ARBA" id="ARBA00004370"/>
    </source>
</evidence>
<dbReference type="Proteomes" id="UP001163846">
    <property type="component" value="Unassembled WGS sequence"/>
</dbReference>
<feature type="signal peptide" evidence="14">
    <location>
        <begin position="1"/>
        <end position="26"/>
    </location>
</feature>
<accession>A0AA38UDJ7</accession>
<evidence type="ECO:0000313" key="15">
    <source>
        <dbReference type="EMBL" id="KAJ3837957.1"/>
    </source>
</evidence>
<dbReference type="InterPro" id="IPR001128">
    <property type="entry name" value="Cyt_P450"/>
</dbReference>
<evidence type="ECO:0000256" key="9">
    <source>
        <dbReference type="ARBA" id="ARBA00023002"/>
    </source>
</evidence>
<dbReference type="PRINTS" id="PR00465">
    <property type="entry name" value="EP450IV"/>
</dbReference>
<dbReference type="PANTHER" id="PTHR24305">
    <property type="entry name" value="CYTOCHROME P450"/>
    <property type="match status" value="1"/>
</dbReference>
<dbReference type="PANTHER" id="PTHR24305:SF166">
    <property type="entry name" value="CYTOCHROME P450 12A4, MITOCHONDRIAL-RELATED"/>
    <property type="match status" value="1"/>
</dbReference>
<evidence type="ECO:0000256" key="10">
    <source>
        <dbReference type="ARBA" id="ARBA00023004"/>
    </source>
</evidence>
<keyword evidence="14" id="KW-0732">Signal</keyword>
<sequence length="502" mass="56517">METTASLLLSFLVVLILLYKRRPSSLREIPGPKSKSFVLGHLRELLQQPAGLAEIEWQRVYGDVIRIQTTFGSEQLVVIDPKAVQHILCSGYKWRRSPVRREMGRLSSGKGLAWADGETHKRHRKLMTPGFRASETEHFVPVFFACAEAMSTDWKKSILSTDEQSHVFDFTRFLSHATLDAIGLAALNYDFGSIKNHENELAKAYEGLTLKPLHDVAQVGNRVAHQLIAQKIEEIQNGAPHNDIYTSLVQANLQESSKTRLSDEELVAQLRNLLFGGHETTTNTICWAAYELARNPDLQARLRAEIKSTWKREDRRESDEFTLKKLESMPLLNAMCKETLRCYPVAIHLFRTANEDDVIPLSKPIIGTTGRTMMEIPVPRGTNIVVSPSAYNRNPAIFGKDASEFNPDRWIEGRVKTEDSLGMPYANLASFAAGSRSCIGWRFAVAELQVFIVVLLRNFIIESTPKLANIRRESALAMIPLIEGELEKGTQLPLRVRLVASK</sequence>
<dbReference type="EMBL" id="MU806212">
    <property type="protein sequence ID" value="KAJ3837957.1"/>
    <property type="molecule type" value="Genomic_DNA"/>
</dbReference>
<comment type="cofactor">
    <cofactor evidence="1 13">
        <name>heme</name>
        <dbReference type="ChEBI" id="CHEBI:30413"/>
    </cofactor>
</comment>
<reference evidence="15" key="1">
    <citation type="submission" date="2022-08" db="EMBL/GenBank/DDBJ databases">
        <authorList>
            <consortium name="DOE Joint Genome Institute"/>
            <person name="Min B."/>
            <person name="Riley R."/>
            <person name="Sierra-Patev S."/>
            <person name="Naranjo-Ortiz M."/>
            <person name="Looney B."/>
            <person name="Konkel Z."/>
            <person name="Slot J.C."/>
            <person name="Sakamoto Y."/>
            <person name="Steenwyk J.L."/>
            <person name="Rokas A."/>
            <person name="Carro J."/>
            <person name="Camarero S."/>
            <person name="Ferreira P."/>
            <person name="Molpeceres G."/>
            <person name="Ruiz-Duenas F.J."/>
            <person name="Serrano A."/>
            <person name="Henrissat B."/>
            <person name="Drula E."/>
            <person name="Hughes K.W."/>
            <person name="Mata J.L."/>
            <person name="Ishikawa N.K."/>
            <person name="Vargas-Isla R."/>
            <person name="Ushijima S."/>
            <person name="Smith C.A."/>
            <person name="Ahrendt S."/>
            <person name="Andreopoulos W."/>
            <person name="He G."/>
            <person name="Labutti K."/>
            <person name="Lipzen A."/>
            <person name="Ng V."/>
            <person name="Sandor L."/>
            <person name="Barry K."/>
            <person name="Martinez A.T."/>
            <person name="Xiao Y."/>
            <person name="Gibbons J.G."/>
            <person name="Terashima K."/>
            <person name="Hibbett D.S."/>
            <person name="Grigoriev I.V."/>
        </authorList>
    </citation>
    <scope>NUCLEOTIDE SEQUENCE</scope>
    <source>
        <strain evidence="15">TFB9207</strain>
    </source>
</reference>
<evidence type="ECO:0000256" key="8">
    <source>
        <dbReference type="ARBA" id="ARBA00022989"/>
    </source>
</evidence>
<comment type="subcellular location">
    <subcellularLocation>
        <location evidence="2">Membrane</location>
    </subcellularLocation>
</comment>
<dbReference type="InterPro" id="IPR002403">
    <property type="entry name" value="Cyt_P450_E_grp-IV"/>
</dbReference>
<dbReference type="PRINTS" id="PR00385">
    <property type="entry name" value="P450"/>
</dbReference>
<dbReference type="GO" id="GO:0020037">
    <property type="term" value="F:heme binding"/>
    <property type="evidence" value="ECO:0007669"/>
    <property type="project" value="InterPro"/>
</dbReference>
<evidence type="ECO:0000256" key="7">
    <source>
        <dbReference type="ARBA" id="ARBA00022723"/>
    </source>
</evidence>
<comment type="pathway">
    <text evidence="3">Secondary metabolite biosynthesis; terpenoid biosynthesis.</text>
</comment>
<evidence type="ECO:0000313" key="16">
    <source>
        <dbReference type="Proteomes" id="UP001163846"/>
    </source>
</evidence>
<dbReference type="GO" id="GO:0016705">
    <property type="term" value="F:oxidoreductase activity, acting on paired donors, with incorporation or reduction of molecular oxygen"/>
    <property type="evidence" value="ECO:0007669"/>
    <property type="project" value="InterPro"/>
</dbReference>
<proteinExistence type="inferred from homology"/>
<keyword evidence="10 13" id="KW-0408">Iron</keyword>
<keyword evidence="11" id="KW-0503">Monooxygenase</keyword>
<comment type="similarity">
    <text evidence="4">Belongs to the cytochrome P450 family.</text>
</comment>
<keyword evidence="9" id="KW-0560">Oxidoreductase</keyword>
<keyword evidence="6" id="KW-0812">Transmembrane</keyword>
<organism evidence="15 16">
    <name type="scientific">Lentinula raphanica</name>
    <dbReference type="NCBI Taxonomy" id="153919"/>
    <lineage>
        <taxon>Eukaryota</taxon>
        <taxon>Fungi</taxon>
        <taxon>Dikarya</taxon>
        <taxon>Basidiomycota</taxon>
        <taxon>Agaricomycotina</taxon>
        <taxon>Agaricomycetes</taxon>
        <taxon>Agaricomycetidae</taxon>
        <taxon>Agaricales</taxon>
        <taxon>Marasmiineae</taxon>
        <taxon>Omphalotaceae</taxon>
        <taxon>Lentinula</taxon>
    </lineage>
</organism>
<comment type="caution">
    <text evidence="15">The sequence shown here is derived from an EMBL/GenBank/DDBJ whole genome shotgun (WGS) entry which is preliminary data.</text>
</comment>
<dbReference type="GO" id="GO:0004497">
    <property type="term" value="F:monooxygenase activity"/>
    <property type="evidence" value="ECO:0007669"/>
    <property type="project" value="UniProtKB-KW"/>
</dbReference>
<gene>
    <name evidence="15" type="ORF">F5878DRAFT_192333</name>
</gene>
<evidence type="ECO:0000256" key="12">
    <source>
        <dbReference type="ARBA" id="ARBA00023136"/>
    </source>
</evidence>
<dbReference type="GO" id="GO:0016020">
    <property type="term" value="C:membrane"/>
    <property type="evidence" value="ECO:0007669"/>
    <property type="project" value="UniProtKB-SubCell"/>
</dbReference>
<dbReference type="SUPFAM" id="SSF48264">
    <property type="entry name" value="Cytochrome P450"/>
    <property type="match status" value="1"/>
</dbReference>
<feature type="binding site" description="axial binding residue" evidence="13">
    <location>
        <position position="438"/>
    </location>
    <ligand>
        <name>heme</name>
        <dbReference type="ChEBI" id="CHEBI:30413"/>
    </ligand>
    <ligandPart>
        <name>Fe</name>
        <dbReference type="ChEBI" id="CHEBI:18248"/>
    </ligandPart>
</feature>
<evidence type="ECO:0000256" key="11">
    <source>
        <dbReference type="ARBA" id="ARBA00023033"/>
    </source>
</evidence>
<dbReference type="GO" id="GO:0005506">
    <property type="term" value="F:iron ion binding"/>
    <property type="evidence" value="ECO:0007669"/>
    <property type="project" value="InterPro"/>
</dbReference>
<evidence type="ECO:0000256" key="3">
    <source>
        <dbReference type="ARBA" id="ARBA00004721"/>
    </source>
</evidence>
<keyword evidence="7 13" id="KW-0479">Metal-binding</keyword>
<keyword evidence="5 13" id="KW-0349">Heme</keyword>
<dbReference type="InterPro" id="IPR036396">
    <property type="entry name" value="Cyt_P450_sf"/>
</dbReference>
<evidence type="ECO:0000256" key="4">
    <source>
        <dbReference type="ARBA" id="ARBA00010617"/>
    </source>
</evidence>
<keyword evidence="8" id="KW-1133">Transmembrane helix</keyword>
<protein>
    <submittedName>
        <fullName evidence="15">Cytochrome P450</fullName>
    </submittedName>
</protein>
<dbReference type="AlphaFoldDB" id="A0AA38UDJ7"/>
<dbReference type="Gene3D" id="1.10.630.10">
    <property type="entry name" value="Cytochrome P450"/>
    <property type="match status" value="1"/>
</dbReference>
<keyword evidence="12" id="KW-0472">Membrane</keyword>
<feature type="chain" id="PRO_5041401038" evidence="14">
    <location>
        <begin position="27"/>
        <end position="502"/>
    </location>
</feature>